<keyword evidence="3" id="KW-1185">Reference proteome</keyword>
<proteinExistence type="predicted"/>
<dbReference type="PANTHER" id="PTHR43433">
    <property type="entry name" value="HYDROLASE, ALPHA/BETA FOLD FAMILY PROTEIN"/>
    <property type="match status" value="1"/>
</dbReference>
<dbReference type="EMBL" id="QGGG01000015">
    <property type="protein sequence ID" value="PWJ79445.1"/>
    <property type="molecule type" value="Genomic_DNA"/>
</dbReference>
<protein>
    <submittedName>
        <fullName evidence="2">Pimeloyl-ACP methyl ester carboxylesterase</fullName>
    </submittedName>
</protein>
<sequence length="258" mass="28135">MQPADASGFAAVNGIEMYYAVYGAGEPVLLIHGGLSNADVWSRQVAVLSKSYKVIVADSRGHGRSTRGDQPLSYDLMAADYLALLDYLKIDKCALVGWSDGGVIGLDIAMKHPERLTRVYVQGAHTDASAVSTSAFLNWNFAAFFVRAWGDYIRLSPTPWRLPLFVAELNSMWANDPHWSAAQLAGIRVPTTIVAADHDRSVKRKHTEYMAATIPGAKLVILPGVDHFALLQDPDGFNRSVLDFLKTGSKETTKQASP</sequence>
<dbReference type="PRINTS" id="PR00111">
    <property type="entry name" value="ABHYDROLASE"/>
</dbReference>
<evidence type="ECO:0000313" key="3">
    <source>
        <dbReference type="Proteomes" id="UP000245396"/>
    </source>
</evidence>
<evidence type="ECO:0000259" key="1">
    <source>
        <dbReference type="Pfam" id="PF00561"/>
    </source>
</evidence>
<gene>
    <name evidence="2" type="ORF">C7441_11555</name>
</gene>
<dbReference type="AlphaFoldDB" id="A0A316BYF1"/>
<feature type="domain" description="AB hydrolase-1" evidence="1">
    <location>
        <begin position="27"/>
        <end position="168"/>
    </location>
</feature>
<reference evidence="2 3" key="1">
    <citation type="submission" date="2018-05" db="EMBL/GenBank/DDBJ databases">
        <title>Genomic Encyclopedia of Type Strains, Phase IV (KMG-IV): sequencing the most valuable type-strain genomes for metagenomic binning, comparative biology and taxonomic classification.</title>
        <authorList>
            <person name="Goeker M."/>
        </authorList>
    </citation>
    <scope>NUCLEOTIDE SEQUENCE [LARGE SCALE GENOMIC DNA]</scope>
    <source>
        <strain evidence="2 3">DSM 6986</strain>
    </source>
</reference>
<dbReference type="OrthoDB" id="9780765at2"/>
<organism evidence="2 3">
    <name type="scientific">Pseudaminobacter salicylatoxidans</name>
    <dbReference type="NCBI Taxonomy" id="93369"/>
    <lineage>
        <taxon>Bacteria</taxon>
        <taxon>Pseudomonadati</taxon>
        <taxon>Pseudomonadota</taxon>
        <taxon>Alphaproteobacteria</taxon>
        <taxon>Hyphomicrobiales</taxon>
        <taxon>Phyllobacteriaceae</taxon>
        <taxon>Pseudaminobacter</taxon>
    </lineage>
</organism>
<dbReference type="InterPro" id="IPR029058">
    <property type="entry name" value="AB_hydrolase_fold"/>
</dbReference>
<dbReference type="STRING" id="1192868.GCA_000304395_00719"/>
<dbReference type="Proteomes" id="UP000245396">
    <property type="component" value="Unassembled WGS sequence"/>
</dbReference>
<accession>A0A316BYF1</accession>
<dbReference type="SUPFAM" id="SSF53474">
    <property type="entry name" value="alpha/beta-Hydrolases"/>
    <property type="match status" value="1"/>
</dbReference>
<name>A0A316BYF1_PSESE</name>
<evidence type="ECO:0000313" key="2">
    <source>
        <dbReference type="EMBL" id="PWJ79445.1"/>
    </source>
</evidence>
<dbReference type="InterPro" id="IPR000073">
    <property type="entry name" value="AB_hydrolase_1"/>
</dbReference>
<dbReference type="InterPro" id="IPR050471">
    <property type="entry name" value="AB_hydrolase"/>
</dbReference>
<dbReference type="Pfam" id="PF00561">
    <property type="entry name" value="Abhydrolase_1"/>
    <property type="match status" value="1"/>
</dbReference>
<dbReference type="Gene3D" id="3.40.50.1820">
    <property type="entry name" value="alpha/beta hydrolase"/>
    <property type="match status" value="1"/>
</dbReference>
<comment type="caution">
    <text evidence="2">The sequence shown here is derived from an EMBL/GenBank/DDBJ whole genome shotgun (WGS) entry which is preliminary data.</text>
</comment>
<dbReference type="PANTHER" id="PTHR43433:SF5">
    <property type="entry name" value="AB HYDROLASE-1 DOMAIN-CONTAINING PROTEIN"/>
    <property type="match status" value="1"/>
</dbReference>